<dbReference type="Pfam" id="PF04832">
    <property type="entry name" value="SOUL"/>
    <property type="match status" value="1"/>
</dbReference>
<protein>
    <submittedName>
        <fullName evidence="2">Uncharacterized protein</fullName>
    </submittedName>
</protein>
<proteinExistence type="inferred from homology"/>
<evidence type="ECO:0000313" key="2">
    <source>
        <dbReference type="EMBL" id="CAD8499295.1"/>
    </source>
</evidence>
<dbReference type="PANTHER" id="PTHR11220">
    <property type="entry name" value="HEME-BINDING PROTEIN-RELATED"/>
    <property type="match status" value="1"/>
</dbReference>
<dbReference type="SUPFAM" id="SSF55136">
    <property type="entry name" value="Probable bacterial effector-binding domain"/>
    <property type="match status" value="1"/>
</dbReference>
<reference evidence="2" key="1">
    <citation type="submission" date="2021-01" db="EMBL/GenBank/DDBJ databases">
        <authorList>
            <person name="Corre E."/>
            <person name="Pelletier E."/>
            <person name="Niang G."/>
            <person name="Scheremetjew M."/>
            <person name="Finn R."/>
            <person name="Kale V."/>
            <person name="Holt S."/>
            <person name="Cochrane G."/>
            <person name="Meng A."/>
            <person name="Brown T."/>
            <person name="Cohen L."/>
        </authorList>
    </citation>
    <scope>NUCLEOTIDE SEQUENCE</scope>
    <source>
        <strain evidence="2">CCMP1374</strain>
    </source>
</reference>
<sequence>MGMLMGKISEEMPAFTVLHKAVSYEVRKYGPSVVAECSYGPGGWEASDGGSPFGALARYIGVFGKAQNEQKGASEAIAMTAPVLVTPPASQKIAMTAPVLVTSESNTMAFVLPASKYTTVEQAPTPTDPRVTLRQLPERVQAVRTFTWSFKPEAAKTQLQLLLADLAKDEWTVVMRDGGEAVEWQAAGYNPPFTLPFLKTNEVLVSVQPKA</sequence>
<dbReference type="PANTHER" id="PTHR11220:SF58">
    <property type="entry name" value="SOUL HEME-BINDING FAMILY PROTEIN"/>
    <property type="match status" value="1"/>
</dbReference>
<organism evidence="2">
    <name type="scientific">Phaeocystis antarctica</name>
    <dbReference type="NCBI Taxonomy" id="33657"/>
    <lineage>
        <taxon>Eukaryota</taxon>
        <taxon>Haptista</taxon>
        <taxon>Haptophyta</taxon>
        <taxon>Prymnesiophyceae</taxon>
        <taxon>Phaeocystales</taxon>
        <taxon>Phaeocystaceae</taxon>
        <taxon>Phaeocystis</taxon>
    </lineage>
</organism>
<dbReference type="InterPro" id="IPR011256">
    <property type="entry name" value="Reg_factor_effector_dom_sf"/>
</dbReference>
<comment type="similarity">
    <text evidence="1">Belongs to the HEBP family.</text>
</comment>
<dbReference type="EMBL" id="HBEP01026814">
    <property type="protein sequence ID" value="CAD8499295.1"/>
    <property type="molecule type" value="Transcribed_RNA"/>
</dbReference>
<gene>
    <name evidence="2" type="ORF">PANT1444_LOCUS15259</name>
</gene>
<dbReference type="InterPro" id="IPR006917">
    <property type="entry name" value="SOUL_heme-bd"/>
</dbReference>
<dbReference type="Gene3D" id="3.20.80.10">
    <property type="entry name" value="Regulatory factor, effector binding domain"/>
    <property type="match status" value="1"/>
</dbReference>
<name>A0A7S0F3N7_9EUKA</name>
<evidence type="ECO:0000256" key="1">
    <source>
        <dbReference type="ARBA" id="ARBA00009817"/>
    </source>
</evidence>
<accession>A0A7S0F3N7</accession>
<dbReference type="AlphaFoldDB" id="A0A7S0F3N7"/>